<feature type="transmembrane region" description="Helical" evidence="9">
    <location>
        <begin position="664"/>
        <end position="683"/>
    </location>
</feature>
<comment type="subcellular location">
    <subcellularLocation>
        <location evidence="1">Membrane</location>
        <topology evidence="1">Multi-pass membrane protein</topology>
    </subcellularLocation>
</comment>
<protein>
    <recommendedName>
        <fullName evidence="10">ABC transporter domain-containing protein</fullName>
    </recommendedName>
</protein>
<dbReference type="EMBL" id="CM008963">
    <property type="protein sequence ID" value="PNW86768.1"/>
    <property type="molecule type" value="Genomic_DNA"/>
</dbReference>
<keyword evidence="3 9" id="KW-0812">Transmembrane</keyword>
<evidence type="ECO:0000256" key="3">
    <source>
        <dbReference type="ARBA" id="ARBA00022692"/>
    </source>
</evidence>
<keyword evidence="2" id="KW-0813">Transport</keyword>
<accession>A0A2K3E1V2</accession>
<dbReference type="Pfam" id="PF00005">
    <property type="entry name" value="ABC_tran"/>
    <property type="match status" value="1"/>
</dbReference>
<feature type="transmembrane region" description="Helical" evidence="9">
    <location>
        <begin position="738"/>
        <end position="760"/>
    </location>
</feature>
<evidence type="ECO:0000256" key="1">
    <source>
        <dbReference type="ARBA" id="ARBA00004141"/>
    </source>
</evidence>
<dbReference type="InterPro" id="IPR050352">
    <property type="entry name" value="ABCG_transporters"/>
</dbReference>
<dbReference type="KEGG" id="cre:CHLRE_02g095151v5"/>
<dbReference type="CDD" id="cd03213">
    <property type="entry name" value="ABCG_EPDR"/>
    <property type="match status" value="1"/>
</dbReference>
<dbReference type="RefSeq" id="XP_001701202.2">
    <property type="nucleotide sequence ID" value="XM_001701150.2"/>
</dbReference>
<feature type="transmembrane region" description="Helical" evidence="9">
    <location>
        <begin position="560"/>
        <end position="579"/>
    </location>
</feature>
<feature type="domain" description="ABC transporter" evidence="10">
    <location>
        <begin position="51"/>
        <end position="297"/>
    </location>
</feature>
<dbReference type="Gene3D" id="3.40.50.300">
    <property type="entry name" value="P-loop containing nucleotide triphosphate hydrolases"/>
    <property type="match status" value="1"/>
</dbReference>
<feature type="transmembrane region" description="Helical" evidence="9">
    <location>
        <begin position="629"/>
        <end position="652"/>
    </location>
</feature>
<dbReference type="Gramene" id="PNW86768">
    <property type="protein sequence ID" value="PNW86768"/>
    <property type="gene ID" value="CHLRE_02g095151v5"/>
</dbReference>
<evidence type="ECO:0000256" key="5">
    <source>
        <dbReference type="ARBA" id="ARBA00022840"/>
    </source>
</evidence>
<dbReference type="GO" id="GO:0016887">
    <property type="term" value="F:ATP hydrolysis activity"/>
    <property type="evidence" value="ECO:0007669"/>
    <property type="project" value="InterPro"/>
</dbReference>
<dbReference type="InterPro" id="IPR013525">
    <property type="entry name" value="ABC2_TM"/>
</dbReference>
<feature type="compositionally biased region" description="Low complexity" evidence="8">
    <location>
        <begin position="1"/>
        <end position="14"/>
    </location>
</feature>
<organism evidence="11 12">
    <name type="scientific">Chlamydomonas reinhardtii</name>
    <name type="common">Chlamydomonas smithii</name>
    <dbReference type="NCBI Taxonomy" id="3055"/>
    <lineage>
        <taxon>Eukaryota</taxon>
        <taxon>Viridiplantae</taxon>
        <taxon>Chlorophyta</taxon>
        <taxon>core chlorophytes</taxon>
        <taxon>Chlorophyceae</taxon>
        <taxon>CS clade</taxon>
        <taxon>Chlamydomonadales</taxon>
        <taxon>Chlamydomonadaceae</taxon>
        <taxon>Chlamydomonas</taxon>
    </lineage>
</organism>
<dbReference type="GO" id="GO:0005524">
    <property type="term" value="F:ATP binding"/>
    <property type="evidence" value="ECO:0007669"/>
    <property type="project" value="UniProtKB-KW"/>
</dbReference>
<dbReference type="GO" id="GO:0016020">
    <property type="term" value="C:membrane"/>
    <property type="evidence" value="ECO:0000318"/>
    <property type="project" value="GO_Central"/>
</dbReference>
<feature type="transmembrane region" description="Helical" evidence="9">
    <location>
        <begin position="599"/>
        <end position="623"/>
    </location>
</feature>
<dbReference type="InParanoid" id="A0A2K3E1V2"/>
<evidence type="ECO:0000259" key="10">
    <source>
        <dbReference type="PROSITE" id="PS50893"/>
    </source>
</evidence>
<dbReference type="PANTHER" id="PTHR48041:SF91">
    <property type="entry name" value="ABC TRANSPORTER G FAMILY MEMBER 28"/>
    <property type="match status" value="1"/>
</dbReference>
<proteinExistence type="predicted"/>
<dbReference type="AlphaFoldDB" id="A0A2K3E1V2"/>
<evidence type="ECO:0000256" key="2">
    <source>
        <dbReference type="ARBA" id="ARBA00022448"/>
    </source>
</evidence>
<dbReference type="OrthoDB" id="66620at2759"/>
<dbReference type="PaxDb" id="3055-EDO97711"/>
<sequence length="765" mass="81207">MSTASGSSSRGGVDVDVEAGDASGYDSMGKAGFRTSPSASSGAGGSQGLRILMKDLTYTVPSNTKKGEVAHLLRDVSAFLEPGQMTALMGPSGSGKTTLLDLLAGRKTVGKTEGHLSFGGVTPTKQFLRRYTGYVEQFDTLLGDLTVREMLLYTAELKRPTSEPLADKRDAVDVLLKRLALTQCADVRIGDPLSKGISGGQAKRTNIGIALISNPRVLFLDEPTSGLDSYTANEVMKVVRGLTSDGTTICATIHSPTAATFALFDRVMLLVRGQVVYFGPQGLPALEFAAAEWGPAAAGSASELLALHRAASAAAPLAIEAAASATDQSTVKAAATSSVAALAFNDAEVLVEAVTEADHRGEAAGLAAAYAKSRLAQDNARQIEVYMAEGAAGRGGMGGGSRPSGMCRVATALGVSKCGNGKSASSNKAAPEAAAAATPATADVELGAAGATAGGEQQLVRQRTSSPFAAVSTANTSSALSVSEQVAKELATRSETVTPWYWGLWTLLKYRSTKNYCNPGWLGPRIADKLLISLIILTLYLGIGDNFAPDNLINIQSALFMWALLPAFGAASYVPAIVLERRLFVRERADGLYRVFTYLAAKLVEELVLSIIITLIFSSYVFYGVQLKGAWVVFWLIYFIDLSVGIVLAYLVAALSPNMDVANAALPGFVVTLLFFAGQLITVDSIPPWWQWYSRIDPLRYAWGALMINQFEDNNVILAGDQTILEYYSLSGVDKWAYVGYLSLFWIVFATLALLALTFVHHQKR</sequence>
<evidence type="ECO:0000313" key="11">
    <source>
        <dbReference type="EMBL" id="PNW86768.1"/>
    </source>
</evidence>
<evidence type="ECO:0000256" key="6">
    <source>
        <dbReference type="ARBA" id="ARBA00022989"/>
    </source>
</evidence>
<dbReference type="Proteomes" id="UP000006906">
    <property type="component" value="Chromosome 2"/>
</dbReference>
<dbReference type="SMART" id="SM00382">
    <property type="entry name" value="AAA"/>
    <property type="match status" value="1"/>
</dbReference>
<keyword evidence="12" id="KW-1185">Reference proteome</keyword>
<dbReference type="PROSITE" id="PS50893">
    <property type="entry name" value="ABC_TRANSPORTER_2"/>
    <property type="match status" value="1"/>
</dbReference>
<evidence type="ECO:0000256" key="8">
    <source>
        <dbReference type="SAM" id="MobiDB-lite"/>
    </source>
</evidence>
<dbReference type="GO" id="GO:0055085">
    <property type="term" value="P:transmembrane transport"/>
    <property type="evidence" value="ECO:0000318"/>
    <property type="project" value="GO_Central"/>
</dbReference>
<dbReference type="Pfam" id="PF01061">
    <property type="entry name" value="ABC2_membrane"/>
    <property type="match status" value="1"/>
</dbReference>
<dbReference type="OMA" id="QWYSRID"/>
<dbReference type="InterPro" id="IPR003593">
    <property type="entry name" value="AAA+_ATPase"/>
</dbReference>
<keyword evidence="4" id="KW-0547">Nucleotide-binding</keyword>
<dbReference type="SUPFAM" id="SSF52540">
    <property type="entry name" value="P-loop containing nucleoside triphosphate hydrolases"/>
    <property type="match status" value="1"/>
</dbReference>
<evidence type="ECO:0000256" key="9">
    <source>
        <dbReference type="SAM" id="Phobius"/>
    </source>
</evidence>
<dbReference type="InterPro" id="IPR003439">
    <property type="entry name" value="ABC_transporter-like_ATP-bd"/>
</dbReference>
<dbReference type="GO" id="GO:0042626">
    <property type="term" value="F:ATPase-coupled transmembrane transporter activity"/>
    <property type="evidence" value="ECO:0000318"/>
    <property type="project" value="GO_Central"/>
</dbReference>
<feature type="region of interest" description="Disordered" evidence="8">
    <location>
        <begin position="1"/>
        <end position="46"/>
    </location>
</feature>
<keyword evidence="6 9" id="KW-1133">Transmembrane helix</keyword>
<dbReference type="InterPro" id="IPR027417">
    <property type="entry name" value="P-loop_NTPase"/>
</dbReference>
<evidence type="ECO:0000313" key="12">
    <source>
        <dbReference type="Proteomes" id="UP000006906"/>
    </source>
</evidence>
<reference evidence="11 12" key="1">
    <citation type="journal article" date="2007" name="Science">
        <title>The Chlamydomonas genome reveals the evolution of key animal and plant functions.</title>
        <authorList>
            <person name="Merchant S.S."/>
            <person name="Prochnik S.E."/>
            <person name="Vallon O."/>
            <person name="Harris E.H."/>
            <person name="Karpowicz S.J."/>
            <person name="Witman G.B."/>
            <person name="Terry A."/>
            <person name="Salamov A."/>
            <person name="Fritz-Laylin L.K."/>
            <person name="Marechal-Drouard L."/>
            <person name="Marshall W.F."/>
            <person name="Qu L.H."/>
            <person name="Nelson D.R."/>
            <person name="Sanderfoot A.A."/>
            <person name="Spalding M.H."/>
            <person name="Kapitonov V.V."/>
            <person name="Ren Q."/>
            <person name="Ferris P."/>
            <person name="Lindquist E."/>
            <person name="Shapiro H."/>
            <person name="Lucas S.M."/>
            <person name="Grimwood J."/>
            <person name="Schmutz J."/>
            <person name="Cardol P."/>
            <person name="Cerutti H."/>
            <person name="Chanfreau G."/>
            <person name="Chen C.L."/>
            <person name="Cognat V."/>
            <person name="Croft M.T."/>
            <person name="Dent R."/>
            <person name="Dutcher S."/>
            <person name="Fernandez E."/>
            <person name="Fukuzawa H."/>
            <person name="Gonzalez-Ballester D."/>
            <person name="Gonzalez-Halphen D."/>
            <person name="Hallmann A."/>
            <person name="Hanikenne M."/>
            <person name="Hippler M."/>
            <person name="Inwood W."/>
            <person name="Jabbari K."/>
            <person name="Kalanon M."/>
            <person name="Kuras R."/>
            <person name="Lefebvre P.A."/>
            <person name="Lemaire S.D."/>
            <person name="Lobanov A.V."/>
            <person name="Lohr M."/>
            <person name="Manuell A."/>
            <person name="Meier I."/>
            <person name="Mets L."/>
            <person name="Mittag M."/>
            <person name="Mittelmeier T."/>
            <person name="Moroney J.V."/>
            <person name="Moseley J."/>
            <person name="Napoli C."/>
            <person name="Nedelcu A.M."/>
            <person name="Niyogi K."/>
            <person name="Novoselov S.V."/>
            <person name="Paulsen I.T."/>
            <person name="Pazour G."/>
            <person name="Purton S."/>
            <person name="Ral J.P."/>
            <person name="Riano-Pachon D.M."/>
            <person name="Riekhof W."/>
            <person name="Rymarquis L."/>
            <person name="Schroda M."/>
            <person name="Stern D."/>
            <person name="Umen J."/>
            <person name="Willows R."/>
            <person name="Wilson N."/>
            <person name="Zimmer S.L."/>
            <person name="Allmer J."/>
            <person name="Balk J."/>
            <person name="Bisova K."/>
            <person name="Chen C.J."/>
            <person name="Elias M."/>
            <person name="Gendler K."/>
            <person name="Hauser C."/>
            <person name="Lamb M.R."/>
            <person name="Ledford H."/>
            <person name="Long J.C."/>
            <person name="Minagawa J."/>
            <person name="Page M.D."/>
            <person name="Pan J."/>
            <person name="Pootakham W."/>
            <person name="Roje S."/>
            <person name="Rose A."/>
            <person name="Stahlberg E."/>
            <person name="Terauchi A.M."/>
            <person name="Yang P."/>
            <person name="Ball S."/>
            <person name="Bowler C."/>
            <person name="Dieckmann C.L."/>
            <person name="Gladyshev V.N."/>
            <person name="Green P."/>
            <person name="Jorgensen R."/>
            <person name="Mayfield S."/>
            <person name="Mueller-Roeber B."/>
            <person name="Rajamani S."/>
            <person name="Sayre R.T."/>
            <person name="Brokstein P."/>
            <person name="Dubchak I."/>
            <person name="Goodstein D."/>
            <person name="Hornick L."/>
            <person name="Huang Y.W."/>
            <person name="Jhaveri J."/>
            <person name="Luo Y."/>
            <person name="Martinez D."/>
            <person name="Ngau W.C."/>
            <person name="Otillar B."/>
            <person name="Poliakov A."/>
            <person name="Porter A."/>
            <person name="Szajkowski L."/>
            <person name="Werner G."/>
            <person name="Zhou K."/>
            <person name="Grigoriev I.V."/>
            <person name="Rokhsar D.S."/>
            <person name="Grossman A.R."/>
        </authorList>
    </citation>
    <scope>NUCLEOTIDE SEQUENCE [LARGE SCALE GENOMIC DNA]</scope>
    <source>
        <strain evidence="12">CC-503</strain>
    </source>
</reference>
<evidence type="ECO:0000256" key="4">
    <source>
        <dbReference type="ARBA" id="ARBA00022741"/>
    </source>
</evidence>
<dbReference type="PANTHER" id="PTHR48041">
    <property type="entry name" value="ABC TRANSPORTER G FAMILY MEMBER 28"/>
    <property type="match status" value="1"/>
</dbReference>
<name>A0A2K3E1V2_CHLRE</name>
<dbReference type="GeneID" id="5726748"/>
<keyword evidence="7 9" id="KW-0472">Membrane</keyword>
<gene>
    <name evidence="11" type="ORF">CHLRE_02g095151v5</name>
</gene>
<evidence type="ECO:0000256" key="7">
    <source>
        <dbReference type="ARBA" id="ARBA00023136"/>
    </source>
</evidence>
<keyword evidence="5" id="KW-0067">ATP-binding</keyword>
<dbReference type="GO" id="GO:0140359">
    <property type="term" value="F:ABC-type transporter activity"/>
    <property type="evidence" value="ECO:0007669"/>
    <property type="project" value="InterPro"/>
</dbReference>